<sequence>MSLLPLLLVVALLSVATEGQRPGTAGQTCPLVATREGTVRGVVSHSASGRRFFSFLGIPYARPPLGPLRFQPPERHPGWSQTRDAARYGARCPQFDMFDNSTRQGSEDCLFVNVHTPRVPVESGEKRAGLPVMVYIHGGGFYFGAGDNVYLGPDYLMDENVVLVTFNYRLNVFGFFTTHDAAAPGNYGLLDQVMLLQWVRDNIGAFGGDPRSVTIFGQSAGGASVSLLMLSPLATGLFHRAITQSGAATALFAVNGRDNGLAALLATELNCTGATQAATVACLREVSTDQLLDVMAALQLDKDSFHPRVDIESERPLLPQDPHLLLTTGAFNQVPWLNGLTETEGALFLPVVLPNDQYAGGVMAGVPQLWTLFTGLDSIFPAKRGILDCGADLAAETDGVLEFYSANGTAGPPFGSRTLADVVSDRVFVVATSAEIQLASAHTPVYKYVFDHTGEGRLSFAELVNWTVVENVQWPVPELGTTHCDDLRYLFNVVGQPLEAPGSPAHTMIRFMVTLWTTFARTGRPSSDVLPMPEWPAFTEQNQLHMRLNSAPALGERLFEERVNFWQTVQVNEPWRHPVLKDCEQEKADAAR</sequence>
<dbReference type="AlphaFoldDB" id="A0A6A4WAX3"/>
<reference evidence="7 8" key="1">
    <citation type="submission" date="2019-07" db="EMBL/GenBank/DDBJ databases">
        <title>Draft genome assembly of a fouling barnacle, Amphibalanus amphitrite (Darwin, 1854): The first reference genome for Thecostraca.</title>
        <authorList>
            <person name="Kim W."/>
        </authorList>
    </citation>
    <scope>NUCLEOTIDE SEQUENCE [LARGE SCALE GENOMIC DNA]</scope>
    <source>
        <strain evidence="7">SNU_AA5</strain>
        <tissue evidence="7">Soma without cirri and trophi</tissue>
    </source>
</reference>
<dbReference type="OrthoDB" id="19653at2759"/>
<dbReference type="Proteomes" id="UP000440578">
    <property type="component" value="Unassembled WGS sequence"/>
</dbReference>
<dbReference type="PROSITE" id="PS00122">
    <property type="entry name" value="CARBOXYLESTERASE_B_1"/>
    <property type="match status" value="1"/>
</dbReference>
<dbReference type="InterPro" id="IPR002018">
    <property type="entry name" value="CarbesteraseB"/>
</dbReference>
<dbReference type="Pfam" id="PF00135">
    <property type="entry name" value="COesterase"/>
    <property type="match status" value="1"/>
</dbReference>
<dbReference type="SUPFAM" id="SSF53474">
    <property type="entry name" value="alpha/beta-Hydrolases"/>
    <property type="match status" value="1"/>
</dbReference>
<dbReference type="PANTHER" id="PTHR11559">
    <property type="entry name" value="CARBOXYLESTERASE"/>
    <property type="match status" value="1"/>
</dbReference>
<feature type="domain" description="Carboxylesterase type B" evidence="6">
    <location>
        <begin position="30"/>
        <end position="566"/>
    </location>
</feature>
<dbReference type="EMBL" id="VIIS01000846">
    <property type="protein sequence ID" value="KAF0304426.1"/>
    <property type="molecule type" value="Genomic_DNA"/>
</dbReference>
<evidence type="ECO:0000259" key="6">
    <source>
        <dbReference type="Pfam" id="PF00135"/>
    </source>
</evidence>
<evidence type="ECO:0000256" key="2">
    <source>
        <dbReference type="ARBA" id="ARBA00022487"/>
    </source>
</evidence>
<dbReference type="EC" id="3.1.1.-" evidence="5"/>
<keyword evidence="4" id="KW-0325">Glycoprotein</keyword>
<dbReference type="InterPro" id="IPR029058">
    <property type="entry name" value="AB_hydrolase_fold"/>
</dbReference>
<keyword evidence="2" id="KW-0719">Serine esterase</keyword>
<dbReference type="InterPro" id="IPR019826">
    <property type="entry name" value="Carboxylesterase_B_AS"/>
</dbReference>
<dbReference type="GO" id="GO:0052689">
    <property type="term" value="F:carboxylic ester hydrolase activity"/>
    <property type="evidence" value="ECO:0007669"/>
    <property type="project" value="UniProtKB-KW"/>
</dbReference>
<gene>
    <name evidence="7" type="primary">EST1_2</name>
    <name evidence="7" type="ORF">FJT64_023716</name>
</gene>
<accession>A0A6A4WAX3</accession>
<keyword evidence="8" id="KW-1185">Reference proteome</keyword>
<feature type="signal peptide" evidence="5">
    <location>
        <begin position="1"/>
        <end position="19"/>
    </location>
</feature>
<evidence type="ECO:0000256" key="1">
    <source>
        <dbReference type="ARBA" id="ARBA00005964"/>
    </source>
</evidence>
<organism evidence="7 8">
    <name type="scientific">Amphibalanus amphitrite</name>
    <name type="common">Striped barnacle</name>
    <name type="synonym">Balanus amphitrite</name>
    <dbReference type="NCBI Taxonomy" id="1232801"/>
    <lineage>
        <taxon>Eukaryota</taxon>
        <taxon>Metazoa</taxon>
        <taxon>Ecdysozoa</taxon>
        <taxon>Arthropoda</taxon>
        <taxon>Crustacea</taxon>
        <taxon>Multicrustacea</taxon>
        <taxon>Cirripedia</taxon>
        <taxon>Thoracica</taxon>
        <taxon>Thoracicalcarea</taxon>
        <taxon>Balanomorpha</taxon>
        <taxon>Balanoidea</taxon>
        <taxon>Balanidae</taxon>
        <taxon>Amphibalaninae</taxon>
        <taxon>Amphibalanus</taxon>
    </lineage>
</organism>
<proteinExistence type="inferred from homology"/>
<feature type="chain" id="PRO_5025717723" description="Carboxylic ester hydrolase" evidence="5">
    <location>
        <begin position="20"/>
        <end position="592"/>
    </location>
</feature>
<evidence type="ECO:0000256" key="4">
    <source>
        <dbReference type="ARBA" id="ARBA00023180"/>
    </source>
</evidence>
<comment type="similarity">
    <text evidence="1 5">Belongs to the type-B carboxylesterase/lipase family.</text>
</comment>
<dbReference type="InterPro" id="IPR050309">
    <property type="entry name" value="Type-B_Carboxylest/Lipase"/>
</dbReference>
<evidence type="ECO:0000256" key="3">
    <source>
        <dbReference type="ARBA" id="ARBA00022801"/>
    </source>
</evidence>
<protein>
    <recommendedName>
        <fullName evidence="5">Carboxylic ester hydrolase</fullName>
        <ecNumber evidence="5">3.1.1.-</ecNumber>
    </recommendedName>
</protein>
<evidence type="ECO:0000313" key="8">
    <source>
        <dbReference type="Proteomes" id="UP000440578"/>
    </source>
</evidence>
<keyword evidence="5" id="KW-0732">Signal</keyword>
<dbReference type="Gene3D" id="3.40.50.1820">
    <property type="entry name" value="alpha/beta hydrolase"/>
    <property type="match status" value="1"/>
</dbReference>
<keyword evidence="3 5" id="KW-0378">Hydrolase</keyword>
<comment type="caution">
    <text evidence="7">The sequence shown here is derived from an EMBL/GenBank/DDBJ whole genome shotgun (WGS) entry which is preliminary data.</text>
</comment>
<name>A0A6A4WAX3_AMPAM</name>
<evidence type="ECO:0000313" key="7">
    <source>
        <dbReference type="EMBL" id="KAF0304426.1"/>
    </source>
</evidence>
<evidence type="ECO:0000256" key="5">
    <source>
        <dbReference type="RuleBase" id="RU361235"/>
    </source>
</evidence>